<proteinExistence type="predicted"/>
<protein>
    <recommendedName>
        <fullName evidence="4">Orc1-like AAA ATPase domain-containing protein</fullName>
    </recommendedName>
</protein>
<feature type="region of interest" description="Disordered" evidence="1">
    <location>
        <begin position="692"/>
        <end position="716"/>
    </location>
</feature>
<gene>
    <name evidence="2" type="ORF">AWJ14_08910</name>
</gene>
<evidence type="ECO:0000313" key="2">
    <source>
        <dbReference type="EMBL" id="OCW59175.1"/>
    </source>
</evidence>
<accession>A0A1C1Z0C1</accession>
<dbReference type="SUPFAM" id="SSF52540">
    <property type="entry name" value="P-loop containing nucleoside triphosphate hydrolases"/>
    <property type="match status" value="1"/>
</dbReference>
<evidence type="ECO:0000256" key="1">
    <source>
        <dbReference type="SAM" id="MobiDB-lite"/>
    </source>
</evidence>
<reference evidence="2 3" key="1">
    <citation type="submission" date="2015-12" db="EMBL/GenBank/DDBJ databases">
        <authorList>
            <person name="Shamseldin A."/>
            <person name="Moawad H."/>
            <person name="Abd El-Rahim W.M."/>
            <person name="Sadowsky M.J."/>
        </authorList>
    </citation>
    <scope>NUCLEOTIDE SEQUENCE [LARGE SCALE GENOMIC DNA]</scope>
    <source>
        <strain evidence="2 3">JC234</strain>
    </source>
</reference>
<dbReference type="AlphaFoldDB" id="A0A1C1Z0C1"/>
<dbReference type="Proteomes" id="UP000094795">
    <property type="component" value="Unassembled WGS sequence"/>
</dbReference>
<keyword evidence="3" id="KW-1185">Reference proteome</keyword>
<sequence length="741" mass="83341">MKFSGRGAELAALQQCWNEFSASGFSEPKTINVIGERGLGKTRLVLEFFGWLSNLHIAQGNRYWPPHLSKTGNNLELNPKLDACDFSHPIPFFWWGLRLPDVTSENAIVPSTLAAHDLYAMPHLISMSTKQKMVETRMDLVKVWGEVGIDIASNLIGLDTFLSVGGAVLSTVRIIRKEREFGQAPKRAELAGEEYADRSDTLLADLRTLFSPKSLGYSGTPGIIFIDDAQFLKSDPFFQQFVERLTRTVRAEKWPLLIINTHWQREYNLVTSAPAPDQPPPGDDAVVDIFLKPNFELVATLVDEFPGLEDEQVQQIIGKTGGNARYLEQIIKLLQTKRSYFVERDLQKPLTEAGLAKLMGQSFHIHEVVMARLMDESVPESVREAICIASIQGITFSTHLAKEIARHFLKDECDRAFLEAETPTAVLTTNGQADAHTGHFSERLFYEAAVEIRDELERIPEGTDGLTGMMCDLLVRRLRLPFAQSAHSLDENEHLLNLALEVMNAELATEELESLRLVALARRLRVDVYRYNLTSAKLKVMELIEESRKHPGLALDVESLSDCLSFFYKDKKANEFEVSLALQSLMASELQRLSDMGRDESIVNHILETIYASHYLIVTRSDFNRLDPTDSGFLELAEKRIHACLLFCQLHLLLIKTSKANDKKPPYLRDAWLELAKATVAMSKVVYPAAAATEDPPSAETSPVEPSEGVEVEPEEEERLMRLCIASFDFLDKNCKGWTES</sequence>
<name>A0A1C1Z0C1_9HYPH</name>
<comment type="caution">
    <text evidence="2">The sequence shown here is derived from an EMBL/GenBank/DDBJ whole genome shotgun (WGS) entry which is preliminary data.</text>
</comment>
<evidence type="ECO:0000313" key="3">
    <source>
        <dbReference type="Proteomes" id="UP000094795"/>
    </source>
</evidence>
<dbReference type="InterPro" id="IPR027417">
    <property type="entry name" value="P-loop_NTPase"/>
</dbReference>
<evidence type="ECO:0008006" key="4">
    <source>
        <dbReference type="Google" id="ProtNLM"/>
    </source>
</evidence>
<dbReference type="EMBL" id="LQZT01000001">
    <property type="protein sequence ID" value="OCW59175.1"/>
    <property type="molecule type" value="Genomic_DNA"/>
</dbReference>
<dbReference type="OrthoDB" id="341967at2"/>
<organism evidence="2 3">
    <name type="scientific">Hoeflea olei</name>
    <dbReference type="NCBI Taxonomy" id="1480615"/>
    <lineage>
        <taxon>Bacteria</taxon>
        <taxon>Pseudomonadati</taxon>
        <taxon>Pseudomonadota</taxon>
        <taxon>Alphaproteobacteria</taxon>
        <taxon>Hyphomicrobiales</taxon>
        <taxon>Rhizobiaceae</taxon>
        <taxon>Hoeflea</taxon>
    </lineage>
</organism>